<sequence>MGQTATFLIIFEVEERYATAFSASVKSLGDWAILTPTTIMVRTKKSSESVMEQLQSLIGPGDSLWLITPSAPWSGYGDPIACDHVEAALGPESGNWVPKD</sequence>
<dbReference type="RefSeq" id="WP_272741126.1">
    <property type="nucleotide sequence ID" value="NZ_JAQQKW010000004.1"/>
</dbReference>
<comment type="caution">
    <text evidence="1">The sequence shown here is derived from an EMBL/GenBank/DDBJ whole genome shotgun (WGS) entry which is preliminary data.</text>
</comment>
<keyword evidence="2" id="KW-1185">Reference proteome</keyword>
<gene>
    <name evidence="1" type="ORF">PQU94_09000</name>
</gene>
<evidence type="ECO:0000313" key="2">
    <source>
        <dbReference type="Proteomes" id="UP001216595"/>
    </source>
</evidence>
<name>A0ABT5IDZ1_9CAUL</name>
<organism evidence="1 2">
    <name type="scientific">Asticcacaulis currens</name>
    <dbReference type="NCBI Taxonomy" id="2984210"/>
    <lineage>
        <taxon>Bacteria</taxon>
        <taxon>Pseudomonadati</taxon>
        <taxon>Pseudomonadota</taxon>
        <taxon>Alphaproteobacteria</taxon>
        <taxon>Caulobacterales</taxon>
        <taxon>Caulobacteraceae</taxon>
        <taxon>Asticcacaulis</taxon>
    </lineage>
</organism>
<protein>
    <submittedName>
        <fullName evidence="1">Uncharacterized protein</fullName>
    </submittedName>
</protein>
<proteinExistence type="predicted"/>
<accession>A0ABT5IDZ1</accession>
<reference evidence="1 2" key="1">
    <citation type="submission" date="2023-01" db="EMBL/GenBank/DDBJ databases">
        <title>Novel species of the genus Asticcacaulis isolated from rivers.</title>
        <authorList>
            <person name="Lu H."/>
        </authorList>
    </citation>
    <scope>NUCLEOTIDE SEQUENCE [LARGE SCALE GENOMIC DNA]</scope>
    <source>
        <strain evidence="1 2">DXS10W</strain>
    </source>
</reference>
<dbReference type="Proteomes" id="UP001216595">
    <property type="component" value="Unassembled WGS sequence"/>
</dbReference>
<evidence type="ECO:0000313" key="1">
    <source>
        <dbReference type="EMBL" id="MDC7694417.1"/>
    </source>
</evidence>
<dbReference type="EMBL" id="JAQQKW010000004">
    <property type="protein sequence ID" value="MDC7694417.1"/>
    <property type="molecule type" value="Genomic_DNA"/>
</dbReference>